<comment type="caution">
    <text evidence="2">The sequence shown here is derived from an EMBL/GenBank/DDBJ whole genome shotgun (WGS) entry which is preliminary data.</text>
</comment>
<proteinExistence type="predicted"/>
<reference evidence="2" key="1">
    <citation type="journal article" date="2014" name="Front. Microbiol.">
        <title>High frequency of phylogenetically diverse reductive dehalogenase-homologous genes in deep subseafloor sedimentary metagenomes.</title>
        <authorList>
            <person name="Kawai M."/>
            <person name="Futagami T."/>
            <person name="Toyoda A."/>
            <person name="Takaki Y."/>
            <person name="Nishi S."/>
            <person name="Hori S."/>
            <person name="Arai W."/>
            <person name="Tsubouchi T."/>
            <person name="Morono Y."/>
            <person name="Uchiyama I."/>
            <person name="Ito T."/>
            <person name="Fujiyama A."/>
            <person name="Inagaki F."/>
            <person name="Takami H."/>
        </authorList>
    </citation>
    <scope>NUCLEOTIDE SEQUENCE</scope>
    <source>
        <strain evidence="2">Expedition CK06-06</strain>
    </source>
</reference>
<dbReference type="Pfam" id="PF19823">
    <property type="entry name" value="DUF6305"/>
    <property type="match status" value="1"/>
</dbReference>
<accession>X0SMI5</accession>
<name>X0SMI5_9ZZZZ</name>
<gene>
    <name evidence="2" type="ORF">S01H1_01709</name>
</gene>
<organism evidence="2">
    <name type="scientific">marine sediment metagenome</name>
    <dbReference type="NCBI Taxonomy" id="412755"/>
    <lineage>
        <taxon>unclassified sequences</taxon>
        <taxon>metagenomes</taxon>
        <taxon>ecological metagenomes</taxon>
    </lineage>
</organism>
<sequence>MLKKKRFAIFSLVLVLTLSLFLGLSLISFAAEQPSIPKVELPLVVTTCGQSPGALMIWVLCKQIKLPCDRKDLLTAEHLKAKAEEGNPYKTLIITTG</sequence>
<evidence type="ECO:0000313" key="2">
    <source>
        <dbReference type="EMBL" id="GAF82288.1"/>
    </source>
</evidence>
<dbReference type="EMBL" id="BARS01000766">
    <property type="protein sequence ID" value="GAF82288.1"/>
    <property type="molecule type" value="Genomic_DNA"/>
</dbReference>
<dbReference type="AlphaFoldDB" id="X0SMI5"/>
<evidence type="ECO:0000259" key="1">
    <source>
        <dbReference type="Pfam" id="PF19823"/>
    </source>
</evidence>
<protein>
    <recommendedName>
        <fullName evidence="1">DUF6305 domain-containing protein</fullName>
    </recommendedName>
</protein>
<feature type="domain" description="DUF6305" evidence="1">
    <location>
        <begin position="41"/>
        <end position="97"/>
    </location>
</feature>
<dbReference type="InterPro" id="IPR046272">
    <property type="entry name" value="DUF6305"/>
</dbReference>
<feature type="non-terminal residue" evidence="2">
    <location>
        <position position="97"/>
    </location>
</feature>